<dbReference type="EMBL" id="MN740008">
    <property type="protein sequence ID" value="QHT83364.1"/>
    <property type="molecule type" value="Genomic_DNA"/>
</dbReference>
<sequence>MFIGEEHYCAEILEKDLEKKQLAVLCKKIDFSTPEEERSQIVGIIVRITAQLAELSFSFKKFQNTRVIYLEENITLLFYYYQNEFYVLVEHNSLARTSLLATQIGEILRCIIYDMRRPLFRSIPRITDEDIFYNNIV</sequence>
<accession>A0A6C0HSD1</accession>
<name>A0A6C0HSD1_9ZZZZ</name>
<protein>
    <submittedName>
        <fullName evidence="1">Uncharacterized protein</fullName>
    </submittedName>
</protein>
<reference evidence="1" key="1">
    <citation type="journal article" date="2020" name="Nature">
        <title>Giant virus diversity and host interactions through global metagenomics.</title>
        <authorList>
            <person name="Schulz F."/>
            <person name="Roux S."/>
            <person name="Paez-Espino D."/>
            <person name="Jungbluth S."/>
            <person name="Walsh D.A."/>
            <person name="Denef V.J."/>
            <person name="McMahon K.D."/>
            <person name="Konstantinidis K.T."/>
            <person name="Eloe-Fadrosh E.A."/>
            <person name="Kyrpides N.C."/>
            <person name="Woyke T."/>
        </authorList>
    </citation>
    <scope>NUCLEOTIDE SEQUENCE</scope>
    <source>
        <strain evidence="1">GVMAG-M-3300023184-167</strain>
    </source>
</reference>
<proteinExistence type="predicted"/>
<dbReference type="AlphaFoldDB" id="A0A6C0HSD1"/>
<organism evidence="1">
    <name type="scientific">viral metagenome</name>
    <dbReference type="NCBI Taxonomy" id="1070528"/>
    <lineage>
        <taxon>unclassified sequences</taxon>
        <taxon>metagenomes</taxon>
        <taxon>organismal metagenomes</taxon>
    </lineage>
</organism>
<evidence type="ECO:0000313" key="1">
    <source>
        <dbReference type="EMBL" id="QHT83364.1"/>
    </source>
</evidence>